<evidence type="ECO:0000313" key="2">
    <source>
        <dbReference type="EMBL" id="KLJ12527.1"/>
    </source>
</evidence>
<proteinExistence type="predicted"/>
<feature type="region of interest" description="Disordered" evidence="1">
    <location>
        <begin position="1"/>
        <end position="51"/>
    </location>
</feature>
<sequence length="77" mass="8922">SGRLRQPLHPEGKTTPTTHQCDKNREKRERGSGRETQPARQGLELEENRTRTNRKTLYASNPPARILWTVDSDIWVV</sequence>
<evidence type="ECO:0000256" key="1">
    <source>
        <dbReference type="SAM" id="MobiDB-lite"/>
    </source>
</evidence>
<accession>A0A0H1BND5</accession>
<comment type="caution">
    <text evidence="2">The sequence shown here is derived from an EMBL/GenBank/DDBJ whole genome shotgun (WGS) entry which is preliminary data.</text>
</comment>
<dbReference type="Proteomes" id="UP000053573">
    <property type="component" value="Unassembled WGS sequence"/>
</dbReference>
<reference evidence="3" key="1">
    <citation type="journal article" date="2015" name="PLoS Genet.">
        <title>The dynamic genome and transcriptome of the human fungal pathogen Blastomyces and close relative Emmonsia.</title>
        <authorList>
            <person name="Munoz J.F."/>
            <person name="Gauthier G.M."/>
            <person name="Desjardins C.A."/>
            <person name="Gallo J.E."/>
            <person name="Holder J."/>
            <person name="Sullivan T.D."/>
            <person name="Marty A.J."/>
            <person name="Carmen J.C."/>
            <person name="Chen Z."/>
            <person name="Ding L."/>
            <person name="Gujja S."/>
            <person name="Magrini V."/>
            <person name="Misas E."/>
            <person name="Mitreva M."/>
            <person name="Priest M."/>
            <person name="Saif S."/>
            <person name="Whiston E.A."/>
            <person name="Young S."/>
            <person name="Zeng Q."/>
            <person name="Goldman W.E."/>
            <person name="Mardis E.R."/>
            <person name="Taylor J.W."/>
            <person name="McEwen J.G."/>
            <person name="Clay O.K."/>
            <person name="Klein B.S."/>
            <person name="Cuomo C.A."/>
        </authorList>
    </citation>
    <scope>NUCLEOTIDE SEQUENCE [LARGE SCALE GENOMIC DNA]</scope>
    <source>
        <strain evidence="3">UAMH 139</strain>
    </source>
</reference>
<dbReference type="AlphaFoldDB" id="A0A0H1BND5"/>
<keyword evidence="3" id="KW-1185">Reference proteome</keyword>
<protein>
    <submittedName>
        <fullName evidence="2">Uncharacterized protein</fullName>
    </submittedName>
</protein>
<feature type="compositionally biased region" description="Basic and acidic residues" evidence="1">
    <location>
        <begin position="20"/>
        <end position="33"/>
    </location>
</feature>
<organism evidence="2 3">
    <name type="scientific">Blastomyces silverae</name>
    <dbReference type="NCBI Taxonomy" id="2060906"/>
    <lineage>
        <taxon>Eukaryota</taxon>
        <taxon>Fungi</taxon>
        <taxon>Dikarya</taxon>
        <taxon>Ascomycota</taxon>
        <taxon>Pezizomycotina</taxon>
        <taxon>Eurotiomycetes</taxon>
        <taxon>Eurotiomycetidae</taxon>
        <taxon>Onygenales</taxon>
        <taxon>Ajellomycetaceae</taxon>
        <taxon>Blastomyces</taxon>
    </lineage>
</organism>
<gene>
    <name evidence="2" type="ORF">EMPG_12443</name>
</gene>
<name>A0A0H1BND5_9EURO</name>
<evidence type="ECO:0000313" key="3">
    <source>
        <dbReference type="Proteomes" id="UP000053573"/>
    </source>
</evidence>
<feature type="non-terminal residue" evidence="2">
    <location>
        <position position="1"/>
    </location>
</feature>
<dbReference type="EMBL" id="LDEV01000842">
    <property type="protein sequence ID" value="KLJ12527.1"/>
    <property type="molecule type" value="Genomic_DNA"/>
</dbReference>